<sequence>MKKYTSQKKIMKIKHIIMMTIGSSIGTGLFISLGNAIVKYGTILTIISYILISIMIYFLMNIIGELTTLIPKYESFTNYGSKYVEEGFGFSLGWNYWYNWVLTITINLVSTQIIMGYWYPQIPSYIWGIIFLTIIFSINFLSIKNFGEIEYWLSLIKIVAIFTFLIIGSITIINIIQKKEILIDWITIKNNFYKNNIYTFINITTIIGFSFQGIELIAITAKEIKNPQKNIKKIINKIFWIIQILYISVIITIIIVTNHEKNFLIEKNNIENIIISPFTLIFKNSKLINTASIINFIILIAILSSSNAGLYASSRMLYTLAMDGKAPKIFSNLSKNGVPKYALYLTTIISGCYLIYYKTNIQKIYIELIKISSITGFITWLGIIIIHYRFKIGYKKLKNKNKKKTYKCKYFPIGSIFSFILCMIITLGQTYITLSSNNLQLKEIITTYMGIPLFLTNWLCYKIIFKSKIIKYNDMNFNYKKKINKK</sequence>
<accession>A0A346DZX6</accession>
<feature type="transmembrane region" description="Helical" evidence="7">
    <location>
        <begin position="97"/>
        <end position="119"/>
    </location>
</feature>
<evidence type="ECO:0000256" key="6">
    <source>
        <dbReference type="ARBA" id="ARBA00023136"/>
    </source>
</evidence>
<evidence type="ECO:0000256" key="5">
    <source>
        <dbReference type="ARBA" id="ARBA00022989"/>
    </source>
</evidence>
<dbReference type="PIRSF" id="PIRSF006060">
    <property type="entry name" value="AA_transporter"/>
    <property type="match status" value="1"/>
</dbReference>
<dbReference type="GO" id="GO:0015171">
    <property type="term" value="F:amino acid transmembrane transporter activity"/>
    <property type="evidence" value="ECO:0007669"/>
    <property type="project" value="TreeGrafter"/>
</dbReference>
<reference evidence="9 10" key="1">
    <citation type="submission" date="2018-03" db="EMBL/GenBank/DDBJ databases">
        <title>A parallel universe: an anciently diverged bacterial symbiosis in a Hawaiian planthopper (Hemiptera: Cixiidae) reveals rearranged nutritional responsibilities.</title>
        <authorList>
            <person name="Bennett G."/>
            <person name="Mao M."/>
        </authorList>
    </citation>
    <scope>NUCLEOTIDE SEQUENCE [LARGE SCALE GENOMIC DNA]</scope>
    <source>
        <strain evidence="9 10">OLIH</strain>
    </source>
</reference>
<keyword evidence="10" id="KW-1185">Reference proteome</keyword>
<comment type="subcellular location">
    <subcellularLocation>
        <location evidence="1">Cell inner membrane</location>
        <topology evidence="1">Multi-pass membrane protein</topology>
    </subcellularLocation>
</comment>
<evidence type="ECO:0000256" key="2">
    <source>
        <dbReference type="ARBA" id="ARBA00022448"/>
    </source>
</evidence>
<keyword evidence="4" id="KW-0029">Amino-acid transport</keyword>
<dbReference type="Pfam" id="PF00324">
    <property type="entry name" value="AA_permease"/>
    <property type="match status" value="1"/>
</dbReference>
<feature type="transmembrane region" description="Helical" evidence="7">
    <location>
        <begin position="125"/>
        <end position="143"/>
    </location>
</feature>
<keyword evidence="5 7" id="KW-1133">Transmembrane helix</keyword>
<organism evidence="9 10">
    <name type="scientific">Candidatus Purcelliella pentastirinorum</name>
    <dbReference type="NCBI Taxonomy" id="472834"/>
    <lineage>
        <taxon>Bacteria</taxon>
        <taxon>Pseudomonadati</taxon>
        <taxon>Pseudomonadota</taxon>
        <taxon>Gammaproteobacteria</taxon>
        <taxon>Enterobacterales</taxon>
        <taxon>Enterobacteriaceae</taxon>
        <taxon>Candidatus Purcelliella</taxon>
    </lineage>
</organism>
<feature type="transmembrane region" description="Helical" evidence="7">
    <location>
        <begin position="338"/>
        <end position="356"/>
    </location>
</feature>
<dbReference type="PANTHER" id="PTHR43341:SF1">
    <property type="entry name" value="GENERAL AMINO-ACID PERMEASE GAP1"/>
    <property type="match status" value="1"/>
</dbReference>
<feature type="transmembrane region" description="Helical" evidence="7">
    <location>
        <begin position="293"/>
        <end position="318"/>
    </location>
</feature>
<evidence type="ECO:0000259" key="8">
    <source>
        <dbReference type="Pfam" id="PF00324"/>
    </source>
</evidence>
<dbReference type="AlphaFoldDB" id="A0A346DZX6"/>
<gene>
    <name evidence="9" type="ORF">C9I82_317</name>
</gene>
<dbReference type="InterPro" id="IPR004841">
    <property type="entry name" value="AA-permease/SLC12A_dom"/>
</dbReference>
<keyword evidence="2" id="KW-0813">Transport</keyword>
<evidence type="ECO:0000256" key="7">
    <source>
        <dbReference type="SAM" id="Phobius"/>
    </source>
</evidence>
<feature type="transmembrane region" description="Helical" evidence="7">
    <location>
        <begin position="368"/>
        <end position="390"/>
    </location>
</feature>
<feature type="transmembrane region" description="Helical" evidence="7">
    <location>
        <begin position="444"/>
        <end position="465"/>
    </location>
</feature>
<dbReference type="EMBL" id="CP028374">
    <property type="protein sequence ID" value="AXN02281.1"/>
    <property type="molecule type" value="Genomic_DNA"/>
</dbReference>
<feature type="transmembrane region" description="Helical" evidence="7">
    <location>
        <begin position="238"/>
        <end position="257"/>
    </location>
</feature>
<dbReference type="GO" id="GO:0005886">
    <property type="term" value="C:plasma membrane"/>
    <property type="evidence" value="ECO:0007669"/>
    <property type="project" value="UniProtKB-SubCell"/>
</dbReference>
<evidence type="ECO:0000313" key="10">
    <source>
        <dbReference type="Proteomes" id="UP000256856"/>
    </source>
</evidence>
<feature type="transmembrane region" description="Helical" evidence="7">
    <location>
        <begin position="155"/>
        <end position="177"/>
    </location>
</feature>
<evidence type="ECO:0000256" key="1">
    <source>
        <dbReference type="ARBA" id="ARBA00004429"/>
    </source>
</evidence>
<feature type="transmembrane region" description="Helical" evidence="7">
    <location>
        <begin position="197"/>
        <end position="218"/>
    </location>
</feature>
<dbReference type="KEGG" id="ppet:C9I82_317"/>
<evidence type="ECO:0000313" key="9">
    <source>
        <dbReference type="EMBL" id="AXN02281.1"/>
    </source>
</evidence>
<keyword evidence="3 7" id="KW-0812">Transmembrane</keyword>
<dbReference type="Proteomes" id="UP000256856">
    <property type="component" value="Chromosome"/>
</dbReference>
<feature type="transmembrane region" description="Helical" evidence="7">
    <location>
        <begin position="43"/>
        <end position="63"/>
    </location>
</feature>
<dbReference type="InterPro" id="IPR050524">
    <property type="entry name" value="APC_YAT"/>
</dbReference>
<feature type="domain" description="Amino acid permease/ SLC12A" evidence="8">
    <location>
        <begin position="15"/>
        <end position="470"/>
    </location>
</feature>
<evidence type="ECO:0000256" key="3">
    <source>
        <dbReference type="ARBA" id="ARBA00022692"/>
    </source>
</evidence>
<dbReference type="FunFam" id="1.20.1740.10:FF:000001">
    <property type="entry name" value="Amino acid permease"/>
    <property type="match status" value="1"/>
</dbReference>
<keyword evidence="6 7" id="KW-0472">Membrane</keyword>
<evidence type="ECO:0000256" key="4">
    <source>
        <dbReference type="ARBA" id="ARBA00022970"/>
    </source>
</evidence>
<feature type="transmembrane region" description="Helical" evidence="7">
    <location>
        <begin position="410"/>
        <end position="432"/>
    </location>
</feature>
<dbReference type="Gene3D" id="1.20.1740.10">
    <property type="entry name" value="Amino acid/polyamine transporter I"/>
    <property type="match status" value="1"/>
</dbReference>
<protein>
    <submittedName>
        <fullName evidence="9">Lysine-specific permease</fullName>
    </submittedName>
</protein>
<proteinExistence type="predicted"/>
<feature type="transmembrane region" description="Helical" evidence="7">
    <location>
        <begin position="16"/>
        <end position="37"/>
    </location>
</feature>
<name>A0A346DZX6_9ENTR</name>
<dbReference type="PANTHER" id="PTHR43341">
    <property type="entry name" value="AMINO ACID PERMEASE"/>
    <property type="match status" value="1"/>
</dbReference>